<feature type="compositionally biased region" description="Basic and acidic residues" evidence="1">
    <location>
        <begin position="149"/>
        <end position="158"/>
    </location>
</feature>
<feature type="non-terminal residue" evidence="3">
    <location>
        <position position="324"/>
    </location>
</feature>
<sequence length="324" mass="35976">HQFQPGDIVLGKIKGYPPWPGILCHEDNVPKRTVLSARPGKHYHIVRFFPAADYGFNTNRDLKLLGKREIEAFLSDPHKRAADLKNAYKLAQDPKEWNNEQNEAVREAEEPDENEDELADEGEEDEEVQPVKKRKQSTSAPKPSASKKAKAEPKEKKTSVAPTSSTSNHASSTHNHHKDSADVEGADEAEMDPETKKVKGWRHTLQRGFLPKDGHINASEMEQHDKTFKQVEAYHEITINQLRSTKIGKVMKRIIQLPSVPQDDVYHFQERAQKLCDRWSEVMGISGGSSAPATKKEGSASASTPAPAPAKEDSSSTPAPVPAS</sequence>
<dbReference type="STRING" id="1280837.A0A316V5M1"/>
<dbReference type="AlphaFoldDB" id="A0A316V5M1"/>
<feature type="region of interest" description="Disordered" evidence="1">
    <location>
        <begin position="91"/>
        <end position="200"/>
    </location>
</feature>
<feature type="compositionally biased region" description="Low complexity" evidence="1">
    <location>
        <begin position="137"/>
        <end position="146"/>
    </location>
</feature>
<dbReference type="InterPro" id="IPR000313">
    <property type="entry name" value="PWWP_dom"/>
</dbReference>
<keyword evidence="4" id="KW-1185">Reference proteome</keyword>
<dbReference type="Gene3D" id="2.30.30.140">
    <property type="match status" value="1"/>
</dbReference>
<feature type="compositionally biased region" description="Low complexity" evidence="1">
    <location>
        <begin position="163"/>
        <end position="173"/>
    </location>
</feature>
<evidence type="ECO:0000256" key="1">
    <source>
        <dbReference type="SAM" id="MobiDB-lite"/>
    </source>
</evidence>
<organism evidence="3 4">
    <name type="scientific">Meira miltonrushii</name>
    <dbReference type="NCBI Taxonomy" id="1280837"/>
    <lineage>
        <taxon>Eukaryota</taxon>
        <taxon>Fungi</taxon>
        <taxon>Dikarya</taxon>
        <taxon>Basidiomycota</taxon>
        <taxon>Ustilaginomycotina</taxon>
        <taxon>Exobasidiomycetes</taxon>
        <taxon>Exobasidiales</taxon>
        <taxon>Brachybasidiaceae</taxon>
        <taxon>Meira</taxon>
    </lineage>
</organism>
<dbReference type="EMBL" id="KZ819605">
    <property type="protein sequence ID" value="PWN32524.1"/>
    <property type="molecule type" value="Genomic_DNA"/>
</dbReference>
<dbReference type="FunCoup" id="A0A316V5M1">
    <property type="interactions" value="139"/>
</dbReference>
<dbReference type="PROSITE" id="PS50812">
    <property type="entry name" value="PWWP"/>
    <property type="match status" value="1"/>
</dbReference>
<dbReference type="InParanoid" id="A0A316V5M1"/>
<feature type="region of interest" description="Disordered" evidence="1">
    <location>
        <begin position="284"/>
        <end position="324"/>
    </location>
</feature>
<dbReference type="GeneID" id="37017798"/>
<dbReference type="Proteomes" id="UP000245771">
    <property type="component" value="Unassembled WGS sequence"/>
</dbReference>
<dbReference type="SUPFAM" id="SSF63748">
    <property type="entry name" value="Tudor/PWWP/MBT"/>
    <property type="match status" value="1"/>
</dbReference>
<evidence type="ECO:0000313" key="3">
    <source>
        <dbReference type="EMBL" id="PWN32524.1"/>
    </source>
</evidence>
<reference evidence="3 4" key="1">
    <citation type="journal article" date="2018" name="Mol. Biol. Evol.">
        <title>Broad Genomic Sampling Reveals a Smut Pathogenic Ancestry of the Fungal Clade Ustilaginomycotina.</title>
        <authorList>
            <person name="Kijpornyongpan T."/>
            <person name="Mondo S.J."/>
            <person name="Barry K."/>
            <person name="Sandor L."/>
            <person name="Lee J."/>
            <person name="Lipzen A."/>
            <person name="Pangilinan J."/>
            <person name="LaButti K."/>
            <person name="Hainaut M."/>
            <person name="Henrissat B."/>
            <person name="Grigoriev I.V."/>
            <person name="Spatafora J.W."/>
            <person name="Aime M.C."/>
        </authorList>
    </citation>
    <scope>NUCLEOTIDE SEQUENCE [LARGE SCALE GENOMIC DNA]</scope>
    <source>
        <strain evidence="3 4">MCA 3882</strain>
    </source>
</reference>
<proteinExistence type="predicted"/>
<name>A0A316V5M1_9BASI</name>
<protein>
    <submittedName>
        <fullName evidence="3">Tudor/PWWP/MBT</fullName>
    </submittedName>
</protein>
<feature type="compositionally biased region" description="Acidic residues" evidence="1">
    <location>
        <begin position="109"/>
        <end position="128"/>
    </location>
</feature>
<feature type="domain" description="PWWP" evidence="2">
    <location>
        <begin position="5"/>
        <end position="54"/>
    </location>
</feature>
<evidence type="ECO:0000313" key="4">
    <source>
        <dbReference type="Proteomes" id="UP000245771"/>
    </source>
</evidence>
<gene>
    <name evidence="3" type="ORF">FA14DRAFT_113629</name>
</gene>
<dbReference type="Pfam" id="PF00855">
    <property type="entry name" value="PWWP"/>
    <property type="match status" value="1"/>
</dbReference>
<feature type="compositionally biased region" description="Basic and acidic residues" evidence="1">
    <location>
        <begin position="92"/>
        <end position="108"/>
    </location>
</feature>
<dbReference type="OrthoDB" id="62853at2759"/>
<evidence type="ECO:0000259" key="2">
    <source>
        <dbReference type="PROSITE" id="PS50812"/>
    </source>
</evidence>
<dbReference type="CDD" id="cd05840">
    <property type="entry name" value="PWWP_ScIOC4-like"/>
    <property type="match status" value="1"/>
</dbReference>
<feature type="non-terminal residue" evidence="3">
    <location>
        <position position="1"/>
    </location>
</feature>
<feature type="compositionally biased region" description="Acidic residues" evidence="1">
    <location>
        <begin position="182"/>
        <end position="192"/>
    </location>
</feature>
<dbReference type="RefSeq" id="XP_025352826.1">
    <property type="nucleotide sequence ID" value="XM_025496017.1"/>
</dbReference>
<accession>A0A316V5M1</accession>
<dbReference type="SMART" id="SM00293">
    <property type="entry name" value="PWWP"/>
    <property type="match status" value="1"/>
</dbReference>
<dbReference type="InterPro" id="IPR035503">
    <property type="entry name" value="IOC4-like_PWWP"/>
</dbReference>